<gene>
    <name evidence="1" type="ordered locus">A2cp1_3953</name>
</gene>
<dbReference type="Proteomes" id="UP000007089">
    <property type="component" value="Chromosome"/>
</dbReference>
<dbReference type="Gene3D" id="3.40.1440.10">
    <property type="entry name" value="GIY-YIG endonuclease"/>
    <property type="match status" value="1"/>
</dbReference>
<dbReference type="KEGG" id="acp:A2cp1_3953"/>
<dbReference type="HOGENOM" id="CLU_061953_0_0_7"/>
<dbReference type="RefSeq" id="WP_015935004.1">
    <property type="nucleotide sequence ID" value="NC_011891.1"/>
</dbReference>
<organism evidence="1 2">
    <name type="scientific">Anaeromyxobacter dehalogenans (strain ATCC BAA-258 / DSM 21875 / 2CP-1)</name>
    <dbReference type="NCBI Taxonomy" id="455488"/>
    <lineage>
        <taxon>Bacteria</taxon>
        <taxon>Pseudomonadati</taxon>
        <taxon>Myxococcota</taxon>
        <taxon>Myxococcia</taxon>
        <taxon>Myxococcales</taxon>
        <taxon>Cystobacterineae</taxon>
        <taxon>Anaeromyxobacteraceae</taxon>
        <taxon>Anaeromyxobacter</taxon>
    </lineage>
</organism>
<dbReference type="CDD" id="cd10446">
    <property type="entry name" value="GIY-YIG_unchar_1"/>
    <property type="match status" value="1"/>
</dbReference>
<evidence type="ECO:0008006" key="3">
    <source>
        <dbReference type="Google" id="ProtNLM"/>
    </source>
</evidence>
<dbReference type="SUPFAM" id="SSF82771">
    <property type="entry name" value="GIY-YIG endonuclease"/>
    <property type="match status" value="1"/>
</dbReference>
<evidence type="ECO:0000313" key="2">
    <source>
        <dbReference type="Proteomes" id="UP000007089"/>
    </source>
</evidence>
<proteinExistence type="predicted"/>
<dbReference type="EMBL" id="CP001359">
    <property type="protein sequence ID" value="ACL67276.1"/>
    <property type="molecule type" value="Genomic_DNA"/>
</dbReference>
<dbReference type="InterPro" id="IPR035901">
    <property type="entry name" value="GIY-YIG_endonuc_sf"/>
</dbReference>
<sequence length="282" mass="31662">MIKLTELLRTRGFSESKSTKIVRHLDSRVDMRMLRRRGHFEFYQRTQPKDVFNCEQIVSFLGDENRRAIFCGVYSVGGKREVTADEPLSIPIGYPHPELLDGPGVIYDLSKVSGFEDLEDRVVIDWGDAALSWAQWFRDREVVEVLPTGYVMDWPGYQAVRLPLADLRAIVASPSANREWVRRLSSVAGVYCILHANTGELYVGSASGKEGIWGRWRVYADTAHGGNVRLRARCENVAGYEDDLVFSILQVLPIGSSKDEVIAAETCMKEKLGARAFGLCAN</sequence>
<dbReference type="AlphaFoldDB" id="B8J8J0"/>
<evidence type="ECO:0000313" key="1">
    <source>
        <dbReference type="EMBL" id="ACL67276.1"/>
    </source>
</evidence>
<protein>
    <recommendedName>
        <fullName evidence="3">GIY-YIG domain-containing protein</fullName>
    </recommendedName>
</protein>
<keyword evidence="2" id="KW-1185">Reference proteome</keyword>
<accession>B8J8J0</accession>
<name>B8J8J0_ANAD2</name>
<reference evidence="1" key="1">
    <citation type="submission" date="2009-01" db="EMBL/GenBank/DDBJ databases">
        <title>Complete sequence of Anaeromyxobacter dehalogenans 2CP-1.</title>
        <authorList>
            <consortium name="US DOE Joint Genome Institute"/>
            <person name="Lucas S."/>
            <person name="Copeland A."/>
            <person name="Lapidus A."/>
            <person name="Glavina del Rio T."/>
            <person name="Dalin E."/>
            <person name="Tice H."/>
            <person name="Bruce D."/>
            <person name="Goodwin L."/>
            <person name="Pitluck S."/>
            <person name="Saunders E."/>
            <person name="Brettin T."/>
            <person name="Detter J.C."/>
            <person name="Han C."/>
            <person name="Larimer F."/>
            <person name="Land M."/>
            <person name="Hauser L."/>
            <person name="Kyrpides N."/>
            <person name="Ovchinnikova G."/>
            <person name="Beliaev A.S."/>
            <person name="Richardson P."/>
        </authorList>
    </citation>
    <scope>NUCLEOTIDE SEQUENCE</scope>
    <source>
        <strain evidence="1">2CP-1</strain>
    </source>
</reference>